<accession>A0A1E7FDQ3</accession>
<feature type="domain" description="DUF6824" evidence="2">
    <location>
        <begin position="158"/>
        <end position="243"/>
    </location>
</feature>
<feature type="compositionally biased region" description="Polar residues" evidence="1">
    <location>
        <begin position="1"/>
        <end position="41"/>
    </location>
</feature>
<name>A0A1E7FDQ3_9STRA</name>
<evidence type="ECO:0000256" key="1">
    <source>
        <dbReference type="SAM" id="MobiDB-lite"/>
    </source>
</evidence>
<dbReference type="EMBL" id="KV784358">
    <property type="protein sequence ID" value="OEU16308.1"/>
    <property type="molecule type" value="Genomic_DNA"/>
</dbReference>
<reference evidence="3 4" key="1">
    <citation type="submission" date="2016-09" db="EMBL/GenBank/DDBJ databases">
        <title>Extensive genetic diversity and differential bi-allelic expression allows diatom success in the polar Southern Ocean.</title>
        <authorList>
            <consortium name="DOE Joint Genome Institute"/>
            <person name="Mock T."/>
            <person name="Otillar R.P."/>
            <person name="Strauss J."/>
            <person name="Dupont C."/>
            <person name="Frickenhaus S."/>
            <person name="Maumus F."/>
            <person name="Mcmullan M."/>
            <person name="Sanges R."/>
            <person name="Schmutz J."/>
            <person name="Toseland A."/>
            <person name="Valas R."/>
            <person name="Veluchamy A."/>
            <person name="Ward B.J."/>
            <person name="Allen A."/>
            <person name="Barry K."/>
            <person name="Falciatore A."/>
            <person name="Ferrante M."/>
            <person name="Fortunato A.E."/>
            <person name="Gloeckner G."/>
            <person name="Gruber A."/>
            <person name="Hipkin R."/>
            <person name="Janech M."/>
            <person name="Kroth P."/>
            <person name="Leese F."/>
            <person name="Lindquist E."/>
            <person name="Lyon B.R."/>
            <person name="Martin J."/>
            <person name="Mayer C."/>
            <person name="Parker M."/>
            <person name="Quesneville H."/>
            <person name="Raymond J."/>
            <person name="Uhlig C."/>
            <person name="Valentin K.U."/>
            <person name="Worden A.Z."/>
            <person name="Armbrust E.V."/>
            <person name="Bowler C."/>
            <person name="Green B."/>
            <person name="Moulton V."/>
            <person name="Van Oosterhout C."/>
            <person name="Grigoriev I."/>
        </authorList>
    </citation>
    <scope>NUCLEOTIDE SEQUENCE [LARGE SCALE GENOMIC DNA]</scope>
    <source>
        <strain evidence="3 4">CCMP1102</strain>
    </source>
</reference>
<dbReference type="InParanoid" id="A0A1E7FDQ3"/>
<feature type="region of interest" description="Disordered" evidence="1">
    <location>
        <begin position="371"/>
        <end position="396"/>
    </location>
</feature>
<proteinExistence type="predicted"/>
<evidence type="ECO:0000313" key="3">
    <source>
        <dbReference type="EMBL" id="OEU16308.1"/>
    </source>
</evidence>
<dbReference type="OrthoDB" id="48094at2759"/>
<feature type="region of interest" description="Disordered" evidence="1">
    <location>
        <begin position="338"/>
        <end position="358"/>
    </location>
</feature>
<dbReference type="KEGG" id="fcy:FRACYDRAFT_238901"/>
<dbReference type="Pfam" id="PF20710">
    <property type="entry name" value="DUF6824"/>
    <property type="match status" value="1"/>
</dbReference>
<dbReference type="Proteomes" id="UP000095751">
    <property type="component" value="Unassembled WGS sequence"/>
</dbReference>
<keyword evidence="4" id="KW-1185">Reference proteome</keyword>
<dbReference type="InterPro" id="IPR049227">
    <property type="entry name" value="DUF6824"/>
</dbReference>
<feature type="compositionally biased region" description="Polar residues" evidence="1">
    <location>
        <begin position="130"/>
        <end position="139"/>
    </location>
</feature>
<organism evidence="3 4">
    <name type="scientific">Fragilariopsis cylindrus CCMP1102</name>
    <dbReference type="NCBI Taxonomy" id="635003"/>
    <lineage>
        <taxon>Eukaryota</taxon>
        <taxon>Sar</taxon>
        <taxon>Stramenopiles</taxon>
        <taxon>Ochrophyta</taxon>
        <taxon>Bacillariophyta</taxon>
        <taxon>Bacillariophyceae</taxon>
        <taxon>Bacillariophycidae</taxon>
        <taxon>Bacillariales</taxon>
        <taxon>Bacillariaceae</taxon>
        <taxon>Fragilariopsis</taxon>
    </lineage>
</organism>
<evidence type="ECO:0000259" key="2">
    <source>
        <dbReference type="Pfam" id="PF20710"/>
    </source>
</evidence>
<dbReference type="AlphaFoldDB" id="A0A1E7FDQ3"/>
<feature type="region of interest" description="Disordered" evidence="1">
    <location>
        <begin position="123"/>
        <end position="145"/>
    </location>
</feature>
<sequence>MGDTSTPTPIPSANTGKETPTAATAMTSDQATNAAQSTTGPEQPVLQVETAAIASAPPPVAQDPAHALLSLAGGQQDLTTTGNNEVAVVLAEVAATATATATTTAEPVIGGTDNNDIQAAKTKKRKLNNDKNQTNNSNGDPPDFSHWMNPGEDIGDWDVLCGRGGESNNHVGNKRYRKVVDERKVEYRKINSKQRKLKTVFVRDIVSHINKCGGRFIDVDSKGKYYVVTMEKARKKTSQALRETKELKWLNIDETKDKKDTISNKNIICPFCKIPGHKTKIAKACSFHNEWLDANKTSVLNNINIDGSGSTGTGTGVASIATVQQLSPSALQAANENTNDAKLPPSETAGTNATSTTNVLQVPKVELNLPNESANSITLPTTTDDTVAASKTQVEV</sequence>
<feature type="compositionally biased region" description="Polar residues" evidence="1">
    <location>
        <begin position="348"/>
        <end position="358"/>
    </location>
</feature>
<feature type="region of interest" description="Disordered" evidence="1">
    <location>
        <begin position="1"/>
        <end position="43"/>
    </location>
</feature>
<protein>
    <recommendedName>
        <fullName evidence="2">DUF6824 domain-containing protein</fullName>
    </recommendedName>
</protein>
<gene>
    <name evidence="3" type="ORF">FRACYDRAFT_238901</name>
</gene>
<evidence type="ECO:0000313" key="4">
    <source>
        <dbReference type="Proteomes" id="UP000095751"/>
    </source>
</evidence>